<keyword evidence="6 11" id="KW-0067">ATP-binding</keyword>
<comment type="pathway">
    <text evidence="1 10">Purine metabolism; IMP biosynthesis via de novo pathway; N(1)-(5-phospho-D-ribosyl)glycinamide from 5-phospho-alpha-D-ribose 1-diphosphate: step 2/2.</text>
</comment>
<organism evidence="13 14">
    <name type="scientific">Niabella digestorum</name>
    <dbReference type="NCBI Taxonomy" id="3117701"/>
    <lineage>
        <taxon>Bacteria</taxon>
        <taxon>Pseudomonadati</taxon>
        <taxon>Bacteroidota</taxon>
        <taxon>Chitinophagia</taxon>
        <taxon>Chitinophagales</taxon>
        <taxon>Chitinophagaceae</taxon>
        <taxon>Niabella</taxon>
    </lineage>
</organism>
<dbReference type="PANTHER" id="PTHR43472:SF1">
    <property type="entry name" value="PHOSPHORIBOSYLAMINE--GLYCINE LIGASE, CHLOROPLASTIC"/>
    <property type="match status" value="1"/>
</dbReference>
<evidence type="ECO:0000256" key="9">
    <source>
        <dbReference type="ARBA" id="ARBA00042864"/>
    </source>
</evidence>
<dbReference type="SMART" id="SM01210">
    <property type="entry name" value="GARS_C"/>
    <property type="match status" value="1"/>
</dbReference>
<evidence type="ECO:0000256" key="3">
    <source>
        <dbReference type="ARBA" id="ARBA00022598"/>
    </source>
</evidence>
<dbReference type="SUPFAM" id="SSF56059">
    <property type="entry name" value="Glutathione synthetase ATP-binding domain-like"/>
    <property type="match status" value="1"/>
</dbReference>
<reference evidence="13 14" key="1">
    <citation type="submission" date="2024-01" db="EMBL/GenBank/DDBJ databases">
        <title>Niabella digestum sp. nov., isolated from waste digestion system.</title>
        <authorList>
            <person name="Zhang L."/>
        </authorList>
    </citation>
    <scope>NUCLEOTIDE SEQUENCE [LARGE SCALE GENOMIC DNA]</scope>
    <source>
        <strain evidence="13 14">A18</strain>
    </source>
</reference>
<dbReference type="Pfam" id="PF01071">
    <property type="entry name" value="GARS_A"/>
    <property type="match status" value="1"/>
</dbReference>
<evidence type="ECO:0000256" key="4">
    <source>
        <dbReference type="ARBA" id="ARBA00022741"/>
    </source>
</evidence>
<evidence type="ECO:0000256" key="6">
    <source>
        <dbReference type="ARBA" id="ARBA00022840"/>
    </source>
</evidence>
<dbReference type="SUPFAM" id="SSF51246">
    <property type="entry name" value="Rudiment single hybrid motif"/>
    <property type="match status" value="1"/>
</dbReference>
<dbReference type="Proteomes" id="UP001357452">
    <property type="component" value="Unassembled WGS sequence"/>
</dbReference>
<dbReference type="SUPFAM" id="SSF52440">
    <property type="entry name" value="PreATP-grasp domain"/>
    <property type="match status" value="1"/>
</dbReference>
<dbReference type="Gene3D" id="3.30.470.20">
    <property type="entry name" value="ATP-grasp fold, B domain"/>
    <property type="match status" value="1"/>
</dbReference>
<dbReference type="SMART" id="SM01209">
    <property type="entry name" value="GARS_A"/>
    <property type="match status" value="1"/>
</dbReference>
<evidence type="ECO:0000256" key="5">
    <source>
        <dbReference type="ARBA" id="ARBA00022755"/>
    </source>
</evidence>
<evidence type="ECO:0000256" key="10">
    <source>
        <dbReference type="HAMAP-Rule" id="MF_00138"/>
    </source>
</evidence>
<dbReference type="Gene3D" id="3.90.600.10">
    <property type="entry name" value="Phosphoribosylglycinamide synthetase, C-terminal domain"/>
    <property type="match status" value="1"/>
</dbReference>
<comment type="similarity">
    <text evidence="7 10">Belongs to the GARS family.</text>
</comment>
<dbReference type="InterPro" id="IPR011761">
    <property type="entry name" value="ATP-grasp"/>
</dbReference>
<dbReference type="PANTHER" id="PTHR43472">
    <property type="entry name" value="PHOSPHORIBOSYLAMINE--GLYCINE LIGASE"/>
    <property type="match status" value="1"/>
</dbReference>
<dbReference type="InterPro" id="IPR016185">
    <property type="entry name" value="PreATP-grasp_dom_sf"/>
</dbReference>
<proteinExistence type="inferred from homology"/>
<dbReference type="InterPro" id="IPR013815">
    <property type="entry name" value="ATP_grasp_subdomain_1"/>
</dbReference>
<dbReference type="InterPro" id="IPR020560">
    <property type="entry name" value="PRibGlycinamide_synth_C-dom"/>
</dbReference>
<dbReference type="Gene3D" id="3.30.1490.20">
    <property type="entry name" value="ATP-grasp fold, A domain"/>
    <property type="match status" value="1"/>
</dbReference>
<evidence type="ECO:0000313" key="13">
    <source>
        <dbReference type="EMBL" id="MEE6185929.1"/>
    </source>
</evidence>
<keyword evidence="5 10" id="KW-0658">Purine biosynthesis</keyword>
<sequence length="424" mass="46693">MKILLLGSGGREHALAWNITEREKGKHELFIAPGNPGTAQCGTNVPISITDFEALGKFCLDNNIEMVIAGPEEPLVKGAWDHFQKDELKHIYFIGPSQFGAQLEGSKSFAKAFMQRHDIPTASYREFTEDQFEEGIAYLKQHPLPIVLKADGLAAGKGVVICESHDDAIAEFENMLMKAKFGEASKKVVVEQFLSGIEMSVFILTNGKEYILLPEAKDYKRVGEKDTGLNTGGMGAVSPVPFANEAFMQKVKTKIIEPTVKGLQKEDINYTGFIFIGLIKVDEEPYVIEYNCRMGDPETEVVMPRLKNNIADLCAAAVEQRLKEVKVETDERCAVTVVAVSGGYPGSFEKGYKIEGLDAVKDSIIFHAGTKANDGQIVTNGGRVLCATSFGNTIQEAVDKSKLTLSGIKFDDMYYRKDIGYEFL</sequence>
<evidence type="ECO:0000259" key="12">
    <source>
        <dbReference type="PROSITE" id="PS50975"/>
    </source>
</evidence>
<dbReference type="HAMAP" id="MF_00138">
    <property type="entry name" value="GARS"/>
    <property type="match status" value="1"/>
</dbReference>
<dbReference type="InterPro" id="IPR000115">
    <property type="entry name" value="PRibGlycinamide_synth"/>
</dbReference>
<evidence type="ECO:0000256" key="11">
    <source>
        <dbReference type="PROSITE-ProRule" id="PRU00409"/>
    </source>
</evidence>
<dbReference type="Pfam" id="PF02843">
    <property type="entry name" value="GARS_C"/>
    <property type="match status" value="1"/>
</dbReference>
<keyword evidence="14" id="KW-1185">Reference proteome</keyword>
<dbReference type="EMBL" id="JAZGLY010000001">
    <property type="protein sequence ID" value="MEE6185929.1"/>
    <property type="molecule type" value="Genomic_DNA"/>
</dbReference>
<name>A0ABU7RD56_9BACT</name>
<keyword evidence="3 10" id="KW-0436">Ligase</keyword>
<dbReference type="RefSeq" id="WP_330973335.1">
    <property type="nucleotide sequence ID" value="NZ_JAZGLY010000001.1"/>
</dbReference>
<dbReference type="Pfam" id="PF02844">
    <property type="entry name" value="GARS_N"/>
    <property type="match status" value="1"/>
</dbReference>
<protein>
    <recommendedName>
        <fullName evidence="2 10">Phosphoribosylamine--glycine ligase</fullName>
        <ecNumber evidence="2 10">6.3.4.13</ecNumber>
    </recommendedName>
    <alternativeName>
        <fullName evidence="10">GARS</fullName>
    </alternativeName>
    <alternativeName>
        <fullName evidence="8 10">Glycinamide ribonucleotide synthetase</fullName>
    </alternativeName>
    <alternativeName>
        <fullName evidence="9 10">Phosphoribosylglycinamide synthetase</fullName>
    </alternativeName>
</protein>
<dbReference type="EC" id="6.3.4.13" evidence="2 10"/>
<evidence type="ECO:0000256" key="7">
    <source>
        <dbReference type="ARBA" id="ARBA00038345"/>
    </source>
</evidence>
<comment type="catalytic activity">
    <reaction evidence="10">
        <text>5-phospho-beta-D-ribosylamine + glycine + ATP = N(1)-(5-phospho-beta-D-ribosyl)glycinamide + ADP + phosphate + H(+)</text>
        <dbReference type="Rhea" id="RHEA:17453"/>
        <dbReference type="ChEBI" id="CHEBI:15378"/>
        <dbReference type="ChEBI" id="CHEBI:30616"/>
        <dbReference type="ChEBI" id="CHEBI:43474"/>
        <dbReference type="ChEBI" id="CHEBI:57305"/>
        <dbReference type="ChEBI" id="CHEBI:58681"/>
        <dbReference type="ChEBI" id="CHEBI:143788"/>
        <dbReference type="ChEBI" id="CHEBI:456216"/>
        <dbReference type="EC" id="6.3.4.13"/>
    </reaction>
</comment>
<gene>
    <name evidence="10 13" type="primary">purD</name>
    <name evidence="13" type="ORF">V2H41_01455</name>
</gene>
<dbReference type="InterPro" id="IPR011054">
    <property type="entry name" value="Rudment_hybrid_motif"/>
</dbReference>
<dbReference type="InterPro" id="IPR037123">
    <property type="entry name" value="PRibGlycinamide_synth_C_sf"/>
</dbReference>
<evidence type="ECO:0000256" key="8">
    <source>
        <dbReference type="ARBA" id="ARBA00042242"/>
    </source>
</evidence>
<dbReference type="InterPro" id="IPR020561">
    <property type="entry name" value="PRibGlycinamid_synth_ATP-grasp"/>
</dbReference>
<dbReference type="NCBIfam" id="TIGR00877">
    <property type="entry name" value="purD"/>
    <property type="match status" value="1"/>
</dbReference>
<dbReference type="Gene3D" id="3.40.50.20">
    <property type="match status" value="1"/>
</dbReference>
<evidence type="ECO:0000313" key="14">
    <source>
        <dbReference type="Proteomes" id="UP001357452"/>
    </source>
</evidence>
<feature type="domain" description="ATP-grasp" evidence="12">
    <location>
        <begin position="111"/>
        <end position="319"/>
    </location>
</feature>
<accession>A0ABU7RD56</accession>
<evidence type="ECO:0000256" key="1">
    <source>
        <dbReference type="ARBA" id="ARBA00005174"/>
    </source>
</evidence>
<keyword evidence="4 11" id="KW-0547">Nucleotide-binding</keyword>
<comment type="caution">
    <text evidence="13">The sequence shown here is derived from an EMBL/GenBank/DDBJ whole genome shotgun (WGS) entry which is preliminary data.</text>
</comment>
<dbReference type="InterPro" id="IPR020562">
    <property type="entry name" value="PRibGlycinamide_synth_N"/>
</dbReference>
<dbReference type="PROSITE" id="PS50975">
    <property type="entry name" value="ATP_GRASP"/>
    <property type="match status" value="1"/>
</dbReference>
<dbReference type="GO" id="GO:0004637">
    <property type="term" value="F:phosphoribosylamine-glycine ligase activity"/>
    <property type="evidence" value="ECO:0007669"/>
    <property type="project" value="UniProtKB-EC"/>
</dbReference>
<evidence type="ECO:0000256" key="2">
    <source>
        <dbReference type="ARBA" id="ARBA00013255"/>
    </source>
</evidence>